<evidence type="ECO:0000313" key="9">
    <source>
        <dbReference type="Proteomes" id="UP000014417"/>
    </source>
</evidence>
<evidence type="ECO:0000256" key="3">
    <source>
        <dbReference type="ARBA" id="ARBA00022692"/>
    </source>
</evidence>
<dbReference type="HOGENOM" id="CLU_056714_2_0_11"/>
<dbReference type="PANTHER" id="PTHR34478:SF1">
    <property type="entry name" value="PROTEIN LEMA"/>
    <property type="match status" value="1"/>
</dbReference>
<evidence type="ECO:0000313" key="8">
    <source>
        <dbReference type="EMBL" id="EPD33587.1"/>
    </source>
</evidence>
<dbReference type="RefSeq" id="WP_016455196.1">
    <property type="nucleotide sequence ID" value="NZ_KE150269.1"/>
</dbReference>
<evidence type="ECO:0008006" key="10">
    <source>
        <dbReference type="Google" id="ProtNLM"/>
    </source>
</evidence>
<keyword evidence="4 7" id="KW-1133">Transmembrane helix</keyword>
<feature type="transmembrane region" description="Helical" evidence="7">
    <location>
        <begin position="6"/>
        <end position="26"/>
    </location>
</feature>
<dbReference type="AlphaFoldDB" id="S2WLN9"/>
<feature type="compositionally biased region" description="Polar residues" evidence="6">
    <location>
        <begin position="209"/>
        <end position="257"/>
    </location>
</feature>
<evidence type="ECO:0000256" key="6">
    <source>
        <dbReference type="SAM" id="MobiDB-lite"/>
    </source>
</evidence>
<evidence type="ECO:0000256" key="5">
    <source>
        <dbReference type="ARBA" id="ARBA00023136"/>
    </source>
</evidence>
<organism evidence="8 9">
    <name type="scientific">Propionimicrobium lymphophilum ACS-093-V-SCH5</name>
    <dbReference type="NCBI Taxonomy" id="883161"/>
    <lineage>
        <taxon>Bacteria</taxon>
        <taxon>Bacillati</taxon>
        <taxon>Actinomycetota</taxon>
        <taxon>Actinomycetes</taxon>
        <taxon>Propionibacteriales</taxon>
        <taxon>Propionibacteriaceae</taxon>
        <taxon>Propionimicrobium</taxon>
    </lineage>
</organism>
<dbReference type="Pfam" id="PF04011">
    <property type="entry name" value="LemA"/>
    <property type="match status" value="1"/>
</dbReference>
<sequence length="285" mass="31133">MSSVLIIVIVLIVVVVGIIGWGVGAYNGLVKLRNQVEQAWRQIDVELNRRYDLIPNLVETVKGYASHESQTLERVIAMRNNAYQSAQAGASGEQRAAAENQLTGVLHQLIATAEAYPQLRADAGFRQLASQLEETEDRIANGRRYYNAVVSSYNTKIQSFPNNILANMGGFKEAGYFEVRDTNVRQAPTVDFGNRSVQDHAVTDESRNSGELPSYTGQDRSTMSKEQGFSFPGANSSPVIDQGTNPQTGYSADQFGSQAPAPDPVEYKQPPASGTNPYGQVDPEK</sequence>
<evidence type="ECO:0000256" key="7">
    <source>
        <dbReference type="SAM" id="Phobius"/>
    </source>
</evidence>
<name>S2WLN9_9ACTN</name>
<comment type="similarity">
    <text evidence="2">Belongs to the LemA family.</text>
</comment>
<evidence type="ECO:0000256" key="2">
    <source>
        <dbReference type="ARBA" id="ARBA00008854"/>
    </source>
</evidence>
<comment type="subcellular location">
    <subcellularLocation>
        <location evidence="1">Membrane</location>
        <topology evidence="1">Single-pass membrane protein</topology>
    </subcellularLocation>
</comment>
<keyword evidence="5 7" id="KW-0472">Membrane</keyword>
<dbReference type="EMBL" id="AGZR01000004">
    <property type="protein sequence ID" value="EPD33587.1"/>
    <property type="molecule type" value="Genomic_DNA"/>
</dbReference>
<comment type="caution">
    <text evidence="8">The sequence shown here is derived from an EMBL/GenBank/DDBJ whole genome shotgun (WGS) entry which is preliminary data.</text>
</comment>
<proteinExistence type="inferred from homology"/>
<gene>
    <name evidence="8" type="ORF">HMPREF9306_00341</name>
</gene>
<dbReference type="InterPro" id="IPR007156">
    <property type="entry name" value="MamQ_LemA"/>
</dbReference>
<protein>
    <recommendedName>
        <fullName evidence="10">LemA family protein</fullName>
    </recommendedName>
</protein>
<keyword evidence="3 7" id="KW-0812">Transmembrane</keyword>
<dbReference type="InterPro" id="IPR023353">
    <property type="entry name" value="LemA-like_dom_sf"/>
</dbReference>
<dbReference type="PATRIC" id="fig|883161.3.peg.344"/>
<dbReference type="SUPFAM" id="SSF140478">
    <property type="entry name" value="LemA-like"/>
    <property type="match status" value="1"/>
</dbReference>
<reference evidence="8 9" key="1">
    <citation type="submission" date="2013-04" db="EMBL/GenBank/DDBJ databases">
        <title>The Genome Sequence of Propionimicrobium lymphophilum ACS-093-V-SCH5.</title>
        <authorList>
            <consortium name="The Broad Institute Genomics Platform"/>
            <person name="Earl A."/>
            <person name="Ward D."/>
            <person name="Feldgarden M."/>
            <person name="Gevers D."/>
            <person name="Saerens B."/>
            <person name="Vaneechoutte M."/>
            <person name="Walker B."/>
            <person name="Young S."/>
            <person name="Zeng Q."/>
            <person name="Gargeya S."/>
            <person name="Fitzgerald M."/>
            <person name="Haas B."/>
            <person name="Abouelleil A."/>
            <person name="Allen A.W."/>
            <person name="Alvarado L."/>
            <person name="Arachchi H.M."/>
            <person name="Berlin A.M."/>
            <person name="Chapman S.B."/>
            <person name="Gainer-Dewar J."/>
            <person name="Goldberg J."/>
            <person name="Griggs A."/>
            <person name="Gujja S."/>
            <person name="Hansen M."/>
            <person name="Howarth C."/>
            <person name="Imamovic A."/>
            <person name="Ireland A."/>
            <person name="Larimer J."/>
            <person name="McCowan C."/>
            <person name="Murphy C."/>
            <person name="Pearson M."/>
            <person name="Poon T.W."/>
            <person name="Priest M."/>
            <person name="Roberts A."/>
            <person name="Saif S."/>
            <person name="Shea T."/>
            <person name="Sisk P."/>
            <person name="Sykes S."/>
            <person name="Wortman J."/>
            <person name="Nusbaum C."/>
            <person name="Birren B."/>
        </authorList>
    </citation>
    <scope>NUCLEOTIDE SEQUENCE [LARGE SCALE GENOMIC DNA]</scope>
    <source>
        <strain evidence="8 9">ACS-093-V-SCH5</strain>
    </source>
</reference>
<feature type="region of interest" description="Disordered" evidence="6">
    <location>
        <begin position="189"/>
        <end position="285"/>
    </location>
</feature>
<dbReference type="PANTHER" id="PTHR34478">
    <property type="entry name" value="PROTEIN LEMA"/>
    <property type="match status" value="1"/>
</dbReference>
<dbReference type="STRING" id="883161.HMPREF9306_00341"/>
<feature type="compositionally biased region" description="Basic and acidic residues" evidence="6">
    <location>
        <begin position="197"/>
        <end position="208"/>
    </location>
</feature>
<dbReference type="GO" id="GO:0016020">
    <property type="term" value="C:membrane"/>
    <property type="evidence" value="ECO:0007669"/>
    <property type="project" value="UniProtKB-SubCell"/>
</dbReference>
<evidence type="ECO:0000256" key="1">
    <source>
        <dbReference type="ARBA" id="ARBA00004167"/>
    </source>
</evidence>
<accession>S2WLN9</accession>
<dbReference type="OrthoDB" id="9804152at2"/>
<dbReference type="Gene3D" id="1.20.1440.20">
    <property type="entry name" value="LemA-like domain"/>
    <property type="match status" value="1"/>
</dbReference>
<evidence type="ECO:0000256" key="4">
    <source>
        <dbReference type="ARBA" id="ARBA00022989"/>
    </source>
</evidence>
<keyword evidence="9" id="KW-1185">Reference proteome</keyword>
<dbReference type="Proteomes" id="UP000014417">
    <property type="component" value="Unassembled WGS sequence"/>
</dbReference>